<dbReference type="GO" id="GO:0008977">
    <property type="term" value="F:prephenate dehydrogenase (NAD+) activity"/>
    <property type="evidence" value="ECO:0007669"/>
    <property type="project" value="InterPro"/>
</dbReference>
<dbReference type="EMBL" id="CP028858">
    <property type="protein sequence ID" value="AWB26619.1"/>
    <property type="molecule type" value="Genomic_DNA"/>
</dbReference>
<evidence type="ECO:0000313" key="4">
    <source>
        <dbReference type="Proteomes" id="UP000244727"/>
    </source>
</evidence>
<dbReference type="KEGG" id="harc:HARCEL1_02285"/>
<dbReference type="PANTHER" id="PTHR21363:SF0">
    <property type="entry name" value="PREPHENATE DEHYDROGENASE [NADP(+)]"/>
    <property type="match status" value="1"/>
</dbReference>
<reference evidence="3 4" key="1">
    <citation type="submission" date="2018-04" db="EMBL/GenBank/DDBJ databases">
        <title>Halococcoides cellulosivorans gen. nov., sp. nov., an extremely halophilic cellulose-utilizing haloarchaeon from hypersaline lakes.</title>
        <authorList>
            <person name="Sorokin D.Y."/>
            <person name="Toshchakov S.V."/>
            <person name="Samarov N.I."/>
            <person name="Korzhenkov A."/>
            <person name="Kublanov I.V."/>
        </authorList>
    </citation>
    <scope>NUCLEOTIDE SEQUENCE [LARGE SCALE GENOMIC DNA]</scope>
    <source>
        <strain evidence="3 4">HArcel1</strain>
    </source>
</reference>
<evidence type="ECO:0000259" key="2">
    <source>
        <dbReference type="PROSITE" id="PS51176"/>
    </source>
</evidence>
<dbReference type="SUPFAM" id="SSF51735">
    <property type="entry name" value="NAD(P)-binding Rossmann-fold domains"/>
    <property type="match status" value="1"/>
</dbReference>
<dbReference type="AlphaFoldDB" id="A0A2R4WYJ8"/>
<proteinExistence type="predicted"/>
<dbReference type="Proteomes" id="UP000244727">
    <property type="component" value="Chromosome"/>
</dbReference>
<dbReference type="Gene3D" id="3.40.50.720">
    <property type="entry name" value="NAD(P)-binding Rossmann-like Domain"/>
    <property type="match status" value="1"/>
</dbReference>
<gene>
    <name evidence="3" type="ORF">HARCEL1_02285</name>
</gene>
<accession>A0A2R4WYJ8</accession>
<dbReference type="InterPro" id="IPR050812">
    <property type="entry name" value="Preph/Arog_dehydrog"/>
</dbReference>
<keyword evidence="1" id="KW-0560">Oxidoreductase</keyword>
<feature type="domain" description="Prephenate/arogenate dehydrogenase" evidence="2">
    <location>
        <begin position="1"/>
        <end position="247"/>
    </location>
</feature>
<dbReference type="InterPro" id="IPR003099">
    <property type="entry name" value="Prephen_DH"/>
</dbReference>
<dbReference type="InterPro" id="IPR036291">
    <property type="entry name" value="NAD(P)-bd_dom_sf"/>
</dbReference>
<dbReference type="Gene3D" id="1.10.3660.10">
    <property type="entry name" value="6-phosphogluconate dehydrogenase C-terminal like domain"/>
    <property type="match status" value="1"/>
</dbReference>
<keyword evidence="4" id="KW-1185">Reference proteome</keyword>
<dbReference type="PANTHER" id="PTHR21363">
    <property type="entry name" value="PREPHENATE DEHYDROGENASE"/>
    <property type="match status" value="1"/>
</dbReference>
<dbReference type="GO" id="GO:0070403">
    <property type="term" value="F:NAD+ binding"/>
    <property type="evidence" value="ECO:0007669"/>
    <property type="project" value="TreeGrafter"/>
</dbReference>
<evidence type="ECO:0000313" key="3">
    <source>
        <dbReference type="EMBL" id="AWB26619.1"/>
    </source>
</evidence>
<dbReference type="InterPro" id="IPR008927">
    <property type="entry name" value="6-PGluconate_DH-like_C_sf"/>
</dbReference>
<dbReference type="GeneID" id="36511298"/>
<protein>
    <submittedName>
        <fullName evidence="3">Prephenate dehydrogenase</fullName>
    </submittedName>
</protein>
<name>A0A2R4WYJ8_9EURY</name>
<organism evidence="3 4">
    <name type="scientific">Halococcoides cellulosivorans</name>
    <dbReference type="NCBI Taxonomy" id="1679096"/>
    <lineage>
        <taxon>Archaea</taxon>
        <taxon>Methanobacteriati</taxon>
        <taxon>Methanobacteriota</taxon>
        <taxon>Stenosarchaea group</taxon>
        <taxon>Halobacteria</taxon>
        <taxon>Halobacteriales</taxon>
        <taxon>Haloarculaceae</taxon>
        <taxon>Halococcoides</taxon>
    </lineage>
</organism>
<dbReference type="PROSITE" id="PS51176">
    <property type="entry name" value="PDH_ADH"/>
    <property type="match status" value="1"/>
</dbReference>
<dbReference type="GO" id="GO:0006571">
    <property type="term" value="P:tyrosine biosynthetic process"/>
    <property type="evidence" value="ECO:0007669"/>
    <property type="project" value="InterPro"/>
</dbReference>
<sequence>MQVLVVGAGAMGRWFGHCLRAHDSSFDIRVFDADPAAAQAAAEALSAGVDDGGPVDLVCVAVPIPVTAEAIAAHADRARDAVIDLAGVMADPLDAMADAAPDLERASFHPLFAPANAPGTVAACVAHPGPTIDRVRAAMADRGNTVFETDAATHDDAMATVQASAHAAVLAFGLAAESVDSRFHTPVSRSLFDALEAVTGGEARVYADIQATFPGADRVADAAARIADADRDAFDECYREASEALDR</sequence>
<dbReference type="SUPFAM" id="SSF48179">
    <property type="entry name" value="6-phosphogluconate dehydrogenase C-terminal domain-like"/>
    <property type="match status" value="1"/>
</dbReference>
<evidence type="ECO:0000256" key="1">
    <source>
        <dbReference type="ARBA" id="ARBA00023002"/>
    </source>
</evidence>
<dbReference type="GO" id="GO:0004665">
    <property type="term" value="F:prephenate dehydrogenase (NADP+) activity"/>
    <property type="evidence" value="ECO:0007669"/>
    <property type="project" value="InterPro"/>
</dbReference>
<dbReference type="RefSeq" id="WP_108380988.1">
    <property type="nucleotide sequence ID" value="NZ_CP028858.1"/>
</dbReference>